<dbReference type="PANTHER" id="PTHR22946:SF9">
    <property type="entry name" value="POLYKETIDE TRANSFERASE AF380"/>
    <property type="match status" value="1"/>
</dbReference>
<proteinExistence type="predicted"/>
<dbReference type="EMBL" id="MGAQ01000024">
    <property type="protein sequence ID" value="OGK49906.1"/>
    <property type="molecule type" value="Genomic_DNA"/>
</dbReference>
<dbReference type="GO" id="GO:0006508">
    <property type="term" value="P:proteolysis"/>
    <property type="evidence" value="ECO:0007669"/>
    <property type="project" value="InterPro"/>
</dbReference>
<dbReference type="PANTHER" id="PTHR22946">
    <property type="entry name" value="DIENELACTONE HYDROLASE DOMAIN-CONTAINING PROTEIN-RELATED"/>
    <property type="match status" value="1"/>
</dbReference>
<protein>
    <submittedName>
        <fullName evidence="3">Peptidase</fullName>
    </submittedName>
</protein>
<evidence type="ECO:0000313" key="3">
    <source>
        <dbReference type="EMBL" id="OGK49906.1"/>
    </source>
</evidence>
<dbReference type="InterPro" id="IPR029058">
    <property type="entry name" value="AB_hydrolase_fold"/>
</dbReference>
<name>A0A1F7J2S1_9BACT</name>
<dbReference type="Proteomes" id="UP000178558">
    <property type="component" value="Unassembled WGS sequence"/>
</dbReference>
<evidence type="ECO:0000256" key="1">
    <source>
        <dbReference type="ARBA" id="ARBA00022801"/>
    </source>
</evidence>
<comment type="caution">
    <text evidence="3">The sequence shown here is derived from an EMBL/GenBank/DDBJ whole genome shotgun (WGS) entry which is preliminary data.</text>
</comment>
<sequence>MADATFPLSITNLRNGKYEGSDIVIEDTLDPGSNYSRYYVSYKSEGLKIFALLTVPNGKKPKSGWPVIVFNHGYIPPIEYKTTERYIAYVDGFARNGYIVLRPDYRGHDRSEGEPSGAYGSNGYTIDVLNATSSVKKYKDVDPQKIGMWGHSLGGFITLRNMVVRSDIKAGVIWAGVVASYPDLLSRWRRNPPRPTIPSAARGWRQTLIDQFGDPEKNPEFWNSISANSYVKDISGPLQLQHGTADSSVPVEFSETLAKQIKEAGTTVELYTYSGDDHNLSNNFNTAMQRSIDFFNKHLKK</sequence>
<dbReference type="PROSITE" id="PS00708">
    <property type="entry name" value="PRO_ENDOPEP_SER"/>
    <property type="match status" value="1"/>
</dbReference>
<dbReference type="InterPro" id="IPR001375">
    <property type="entry name" value="Peptidase_S9_cat"/>
</dbReference>
<dbReference type="GO" id="GO:0052689">
    <property type="term" value="F:carboxylic ester hydrolase activity"/>
    <property type="evidence" value="ECO:0007669"/>
    <property type="project" value="UniProtKB-ARBA"/>
</dbReference>
<evidence type="ECO:0000313" key="4">
    <source>
        <dbReference type="Proteomes" id="UP000178558"/>
    </source>
</evidence>
<accession>A0A1F7J2S1</accession>
<evidence type="ECO:0000259" key="2">
    <source>
        <dbReference type="Pfam" id="PF00326"/>
    </source>
</evidence>
<dbReference type="InterPro" id="IPR002471">
    <property type="entry name" value="Pept_S9_AS"/>
</dbReference>
<dbReference type="InterPro" id="IPR050261">
    <property type="entry name" value="FrsA_esterase"/>
</dbReference>
<gene>
    <name evidence="3" type="ORF">A3B50_03870</name>
</gene>
<feature type="domain" description="Peptidase S9 prolyl oligopeptidase catalytic" evidence="2">
    <location>
        <begin position="93"/>
        <end position="300"/>
    </location>
</feature>
<dbReference type="GO" id="GO:0004252">
    <property type="term" value="F:serine-type endopeptidase activity"/>
    <property type="evidence" value="ECO:0007669"/>
    <property type="project" value="InterPro"/>
</dbReference>
<reference evidence="3 4" key="1">
    <citation type="journal article" date="2016" name="Nat. Commun.">
        <title>Thousands of microbial genomes shed light on interconnected biogeochemical processes in an aquifer system.</title>
        <authorList>
            <person name="Anantharaman K."/>
            <person name="Brown C.T."/>
            <person name="Hug L.A."/>
            <person name="Sharon I."/>
            <person name="Castelle C.J."/>
            <person name="Probst A.J."/>
            <person name="Thomas B.C."/>
            <person name="Singh A."/>
            <person name="Wilkins M.J."/>
            <person name="Karaoz U."/>
            <person name="Brodie E.L."/>
            <person name="Williams K.H."/>
            <person name="Hubbard S.S."/>
            <person name="Banfield J.F."/>
        </authorList>
    </citation>
    <scope>NUCLEOTIDE SEQUENCE [LARGE SCALE GENOMIC DNA]</scope>
</reference>
<dbReference type="AlphaFoldDB" id="A0A1F7J2S1"/>
<dbReference type="SUPFAM" id="SSF53474">
    <property type="entry name" value="alpha/beta-Hydrolases"/>
    <property type="match status" value="1"/>
</dbReference>
<dbReference type="Gene3D" id="3.40.50.1820">
    <property type="entry name" value="alpha/beta hydrolase"/>
    <property type="match status" value="1"/>
</dbReference>
<dbReference type="Pfam" id="PF00326">
    <property type="entry name" value="Peptidase_S9"/>
    <property type="match status" value="1"/>
</dbReference>
<keyword evidence="1" id="KW-0378">Hydrolase</keyword>
<organism evidence="3 4">
    <name type="scientific">Candidatus Roizmanbacteria bacterium RIFCSPLOWO2_01_FULL_40_42</name>
    <dbReference type="NCBI Taxonomy" id="1802066"/>
    <lineage>
        <taxon>Bacteria</taxon>
        <taxon>Candidatus Roizmaniibacteriota</taxon>
    </lineage>
</organism>